<reference evidence="2" key="1">
    <citation type="journal article" date="2019" name="Environ. Microbiol.">
        <title>Fungal ecological strategies reflected in gene transcription - a case study of two litter decomposers.</title>
        <authorList>
            <person name="Barbi F."/>
            <person name="Kohler A."/>
            <person name="Barry K."/>
            <person name="Baskaran P."/>
            <person name="Daum C."/>
            <person name="Fauchery L."/>
            <person name="Ihrmark K."/>
            <person name="Kuo A."/>
            <person name="LaButti K."/>
            <person name="Lipzen A."/>
            <person name="Morin E."/>
            <person name="Grigoriev I.V."/>
            <person name="Henrissat B."/>
            <person name="Lindahl B."/>
            <person name="Martin F."/>
        </authorList>
    </citation>
    <scope>NUCLEOTIDE SEQUENCE</scope>
    <source>
        <strain evidence="2">JB14</strain>
    </source>
</reference>
<name>A0A6A4H295_9AGAR</name>
<accession>A0A6A4H295</accession>
<keyword evidence="1" id="KW-0732">Signal</keyword>
<feature type="chain" id="PRO_5025615871" evidence="1">
    <location>
        <begin position="23"/>
        <end position="147"/>
    </location>
</feature>
<evidence type="ECO:0000256" key="1">
    <source>
        <dbReference type="SAM" id="SignalP"/>
    </source>
</evidence>
<dbReference type="AlphaFoldDB" id="A0A6A4H295"/>
<evidence type="ECO:0000313" key="3">
    <source>
        <dbReference type="Proteomes" id="UP000799118"/>
    </source>
</evidence>
<keyword evidence="3" id="KW-1185">Reference proteome</keyword>
<gene>
    <name evidence="2" type="ORF">BT96DRAFT_276334</name>
</gene>
<evidence type="ECO:0000313" key="2">
    <source>
        <dbReference type="EMBL" id="KAE9392359.1"/>
    </source>
</evidence>
<feature type="signal peptide" evidence="1">
    <location>
        <begin position="1"/>
        <end position="22"/>
    </location>
</feature>
<dbReference type="Proteomes" id="UP000799118">
    <property type="component" value="Unassembled WGS sequence"/>
</dbReference>
<dbReference type="EMBL" id="ML769598">
    <property type="protein sequence ID" value="KAE9392359.1"/>
    <property type="molecule type" value="Genomic_DNA"/>
</dbReference>
<dbReference type="PROSITE" id="PS51257">
    <property type="entry name" value="PROKAR_LIPOPROTEIN"/>
    <property type="match status" value="1"/>
</dbReference>
<sequence>MLFQRSLLIRMTLCILLALVTTVRHMIPMMTSSSCTMCILIACHCIIWKISFSSFALRLERSEALEALRDMLARRKASMGLYCLKQSKQPKKMHPVSSSIQKPSSDIFKAISQSHSAWTDKMDNGPSLAQGAYNSDSNTLLSEVERL</sequence>
<protein>
    <submittedName>
        <fullName evidence="2">Uncharacterized protein</fullName>
    </submittedName>
</protein>
<organism evidence="2 3">
    <name type="scientific">Gymnopus androsaceus JB14</name>
    <dbReference type="NCBI Taxonomy" id="1447944"/>
    <lineage>
        <taxon>Eukaryota</taxon>
        <taxon>Fungi</taxon>
        <taxon>Dikarya</taxon>
        <taxon>Basidiomycota</taxon>
        <taxon>Agaricomycotina</taxon>
        <taxon>Agaricomycetes</taxon>
        <taxon>Agaricomycetidae</taxon>
        <taxon>Agaricales</taxon>
        <taxon>Marasmiineae</taxon>
        <taxon>Omphalotaceae</taxon>
        <taxon>Gymnopus</taxon>
    </lineage>
</organism>
<proteinExistence type="predicted"/>